<keyword evidence="4 9" id="KW-0812">Transmembrane</keyword>
<evidence type="ECO:0000256" key="8">
    <source>
        <dbReference type="ARBA" id="ARBA00023136"/>
    </source>
</evidence>
<dbReference type="PANTHER" id="PTHR45624:SF9">
    <property type="entry name" value="CARRIER PROTEIN, PUTATIVE (AFU_ORTHOLOGUE AFUA_4G06390)-RELATED"/>
    <property type="match status" value="1"/>
</dbReference>
<organism evidence="12 13">
    <name type="scientific">Komagataella phaffii (strain GS115 / ATCC 20864)</name>
    <name type="common">Yeast</name>
    <name type="synonym">Pichia pastoris</name>
    <dbReference type="NCBI Taxonomy" id="644223"/>
    <lineage>
        <taxon>Eukaryota</taxon>
        <taxon>Fungi</taxon>
        <taxon>Dikarya</taxon>
        <taxon>Ascomycota</taxon>
        <taxon>Saccharomycotina</taxon>
        <taxon>Pichiomycetes</taxon>
        <taxon>Pichiales</taxon>
        <taxon>Pichiaceae</taxon>
        <taxon>Komagataella</taxon>
    </lineage>
</organism>
<evidence type="ECO:0000256" key="9">
    <source>
        <dbReference type="PROSITE-ProRule" id="PRU00282"/>
    </source>
</evidence>
<evidence type="ECO:0000256" key="6">
    <source>
        <dbReference type="ARBA" id="ARBA00022989"/>
    </source>
</evidence>
<keyword evidence="7" id="KW-0496">Mitochondrion</keyword>
<evidence type="ECO:0000256" key="4">
    <source>
        <dbReference type="ARBA" id="ARBA00022692"/>
    </source>
</evidence>
<dbReference type="Pfam" id="PF00153">
    <property type="entry name" value="Mito_carr"/>
    <property type="match status" value="3"/>
</dbReference>
<feature type="transmembrane region" description="Helical" evidence="11">
    <location>
        <begin position="325"/>
        <end position="344"/>
    </location>
</feature>
<dbReference type="OMA" id="NRRMYRG"/>
<evidence type="ECO:0000256" key="2">
    <source>
        <dbReference type="ARBA" id="ARBA00006375"/>
    </source>
</evidence>
<dbReference type="Gene3D" id="1.50.40.10">
    <property type="entry name" value="Mitochondrial carrier domain"/>
    <property type="match status" value="1"/>
</dbReference>
<feature type="transmembrane region" description="Helical" evidence="11">
    <location>
        <begin position="258"/>
        <end position="278"/>
    </location>
</feature>
<name>C4R0Y9_KOMPG</name>
<keyword evidence="8 9" id="KW-0472">Membrane</keyword>
<dbReference type="InterPro" id="IPR050567">
    <property type="entry name" value="Mitochondrial_Carrier"/>
</dbReference>
<keyword evidence="6 11" id="KW-1133">Transmembrane helix</keyword>
<evidence type="ECO:0000256" key="5">
    <source>
        <dbReference type="ARBA" id="ARBA00022737"/>
    </source>
</evidence>
<evidence type="ECO:0000256" key="1">
    <source>
        <dbReference type="ARBA" id="ARBA00004225"/>
    </source>
</evidence>
<feature type="repeat" description="Solcar" evidence="9">
    <location>
        <begin position="139"/>
        <end position="237"/>
    </location>
</feature>
<feature type="repeat" description="Solcar" evidence="9">
    <location>
        <begin position="255"/>
        <end position="345"/>
    </location>
</feature>
<evidence type="ECO:0000313" key="13">
    <source>
        <dbReference type="Proteomes" id="UP000000314"/>
    </source>
</evidence>
<dbReference type="GeneID" id="8197969"/>
<dbReference type="InParanoid" id="C4R0Y9"/>
<evidence type="ECO:0000256" key="3">
    <source>
        <dbReference type="ARBA" id="ARBA00022448"/>
    </source>
</evidence>
<dbReference type="OrthoDB" id="2382881at2759"/>
<dbReference type="AlphaFoldDB" id="C4R0Y9"/>
<evidence type="ECO:0000256" key="7">
    <source>
        <dbReference type="ARBA" id="ARBA00023128"/>
    </source>
</evidence>
<protein>
    <submittedName>
        <fullName evidence="12">Ornithine transporter of the mitochondrial inner membrane</fullName>
    </submittedName>
</protein>
<dbReference type="SUPFAM" id="SSF103506">
    <property type="entry name" value="Mitochondrial carrier"/>
    <property type="match status" value="1"/>
</dbReference>
<dbReference type="InterPro" id="IPR018108">
    <property type="entry name" value="MCP_transmembrane"/>
</dbReference>
<evidence type="ECO:0000313" key="12">
    <source>
        <dbReference type="EMBL" id="CAY69163.1"/>
    </source>
</evidence>
<dbReference type="eggNOG" id="KOG0758">
    <property type="taxonomic scope" value="Eukaryota"/>
</dbReference>
<dbReference type="GO" id="GO:0031966">
    <property type="term" value="C:mitochondrial membrane"/>
    <property type="evidence" value="ECO:0007669"/>
    <property type="project" value="UniProtKB-SubCell"/>
</dbReference>
<evidence type="ECO:0000256" key="10">
    <source>
        <dbReference type="RuleBase" id="RU000488"/>
    </source>
</evidence>
<reference evidence="12 13" key="1">
    <citation type="journal article" date="2009" name="Nat. Biotechnol.">
        <title>Genome sequence of the recombinant protein production host Pichia pastoris.</title>
        <authorList>
            <person name="De Schutter K."/>
            <person name="Lin Y.C."/>
            <person name="Tiels P."/>
            <person name="Van Hecke A."/>
            <person name="Glinka S."/>
            <person name="Weber-Lehmann J."/>
            <person name="Rouze P."/>
            <person name="Van de Peer Y."/>
            <person name="Callewaert N."/>
        </authorList>
    </citation>
    <scope>NUCLEOTIDE SEQUENCE [LARGE SCALE GENOMIC DNA]</scope>
    <source>
        <strain evidence="13">GS115 / ATCC 20864</strain>
    </source>
</reference>
<comment type="similarity">
    <text evidence="2 10">Belongs to the mitochondrial carrier (TC 2.A.29) family.</text>
</comment>
<comment type="subcellular location">
    <subcellularLocation>
        <location evidence="1">Mitochondrion membrane</location>
        <topology evidence="1">Multi-pass membrane protein</topology>
    </subcellularLocation>
</comment>
<accession>C4R0Y9</accession>
<evidence type="ECO:0000256" key="11">
    <source>
        <dbReference type="SAM" id="Phobius"/>
    </source>
</evidence>
<dbReference type="EMBL" id="FN392320">
    <property type="protein sequence ID" value="CAY69163.1"/>
    <property type="molecule type" value="Genomic_DNA"/>
</dbReference>
<proteinExistence type="inferred from homology"/>
<keyword evidence="5" id="KW-0677">Repeat</keyword>
<dbReference type="Proteomes" id="UP000000314">
    <property type="component" value="Chromosome 2"/>
</dbReference>
<dbReference type="RefSeq" id="XP_002491443.1">
    <property type="nucleotide sequence ID" value="XM_002491398.1"/>
</dbReference>
<dbReference type="InterPro" id="IPR023395">
    <property type="entry name" value="MCP_dom_sf"/>
</dbReference>
<dbReference type="PROSITE" id="PS50920">
    <property type="entry name" value="SOLCAR"/>
    <property type="match status" value="3"/>
</dbReference>
<sequence length="347" mass="38333">MSALTGRPMAPITGEVNDQHKVLFHLPSAIASQKPMLMSYTASILSTTVGFPLDSLKTRMQTHSFNSAFQCFLYTIKSEGYRGLFRGIAAPLVSTSFSKSLGVSIYIFFKTPVTEIRDRYLAYTKLKVDEYPQRNSILNNIPTSLFAGFLSGSLVSLFACPFEFTKLFSQIQILVTKSTASAHNSAQAAPKSTLRVARDIVATDGLKGLYSGYRYHLMRDSTSTALFFTIYETFKMALGAISPDDGYVQGSSIPSAPIVIIISGALSGVFTWATVFPIDTVKAMYQKDIVANILRKRNGEERLPLKKVKIQLFNRRMYRGLGPSVTRSIIGTVVFFSAFEYLMANVA</sequence>
<dbReference type="PANTHER" id="PTHR45624">
    <property type="entry name" value="MITOCHONDRIAL BASIC AMINO ACIDS TRANSPORTER-RELATED"/>
    <property type="match status" value="1"/>
</dbReference>
<dbReference type="GO" id="GO:0022857">
    <property type="term" value="F:transmembrane transporter activity"/>
    <property type="evidence" value="ECO:0007669"/>
    <property type="project" value="TreeGrafter"/>
</dbReference>
<gene>
    <name evidence="12" type="ordered locus">PAS_chr2-1_0530</name>
</gene>
<feature type="repeat" description="Solcar" evidence="9">
    <location>
        <begin position="30"/>
        <end position="112"/>
    </location>
</feature>
<dbReference type="HOGENOM" id="CLU_015166_4_0_1"/>
<dbReference type="KEGG" id="ppa:PAS_chr2-1_0530"/>
<keyword evidence="3 10" id="KW-0813">Transport</keyword>
<keyword evidence="13" id="KW-1185">Reference proteome</keyword>